<evidence type="ECO:0000313" key="4">
    <source>
        <dbReference type="Proteomes" id="UP000583454"/>
    </source>
</evidence>
<dbReference type="EMBL" id="JACHOP010000025">
    <property type="protein sequence ID" value="MBB5759595.1"/>
    <property type="molecule type" value="Genomic_DNA"/>
</dbReference>
<dbReference type="AlphaFoldDB" id="A0A840ZRD2"/>
<gene>
    <name evidence="3" type="ORF">HNR00_004329</name>
</gene>
<proteinExistence type="predicted"/>
<evidence type="ECO:0000256" key="2">
    <source>
        <dbReference type="SAM" id="Phobius"/>
    </source>
</evidence>
<reference evidence="3 4" key="1">
    <citation type="submission" date="2020-08" db="EMBL/GenBank/DDBJ databases">
        <title>Genomic Encyclopedia of Type Strains, Phase IV (KMG-IV): sequencing the most valuable type-strain genomes for metagenomic binning, comparative biology and taxonomic classification.</title>
        <authorList>
            <person name="Goeker M."/>
        </authorList>
    </citation>
    <scope>NUCLEOTIDE SEQUENCE [LARGE SCALE GENOMIC DNA]</scope>
    <source>
        <strain evidence="3 4">DSM 2163</strain>
    </source>
</reference>
<name>A0A840ZRD2_9HYPH</name>
<comment type="caution">
    <text evidence="3">The sequence shown here is derived from an EMBL/GenBank/DDBJ whole genome shotgun (WGS) entry which is preliminary data.</text>
</comment>
<evidence type="ECO:0000313" key="3">
    <source>
        <dbReference type="EMBL" id="MBB5759595.1"/>
    </source>
</evidence>
<evidence type="ECO:0000256" key="1">
    <source>
        <dbReference type="SAM" id="MobiDB-lite"/>
    </source>
</evidence>
<keyword evidence="2" id="KW-0812">Transmembrane</keyword>
<feature type="compositionally biased region" description="Basic and acidic residues" evidence="1">
    <location>
        <begin position="57"/>
        <end position="75"/>
    </location>
</feature>
<organism evidence="3 4">
    <name type="scientific">Methylorubrum rhodinum</name>
    <dbReference type="NCBI Taxonomy" id="29428"/>
    <lineage>
        <taxon>Bacteria</taxon>
        <taxon>Pseudomonadati</taxon>
        <taxon>Pseudomonadota</taxon>
        <taxon>Alphaproteobacteria</taxon>
        <taxon>Hyphomicrobiales</taxon>
        <taxon>Methylobacteriaceae</taxon>
        <taxon>Methylorubrum</taxon>
    </lineage>
</organism>
<sequence>MLTTFIALALIVVLGLIVVRRRNLTFLMSLASLLAGMFTLIWLQNQGLLPGTQGPLSDRRPQTVMDGPKEPVRTP</sequence>
<feature type="transmembrane region" description="Helical" evidence="2">
    <location>
        <begin position="25"/>
        <end position="43"/>
    </location>
</feature>
<feature type="region of interest" description="Disordered" evidence="1">
    <location>
        <begin position="52"/>
        <end position="75"/>
    </location>
</feature>
<dbReference type="RefSeq" id="WP_183572792.1">
    <property type="nucleotide sequence ID" value="NZ_JACHOP010000025.1"/>
</dbReference>
<accession>A0A840ZRD2</accession>
<keyword evidence="2" id="KW-0472">Membrane</keyword>
<keyword evidence="4" id="KW-1185">Reference proteome</keyword>
<keyword evidence="2" id="KW-1133">Transmembrane helix</keyword>
<dbReference type="Proteomes" id="UP000583454">
    <property type="component" value="Unassembled WGS sequence"/>
</dbReference>
<protein>
    <submittedName>
        <fullName evidence="3">ABC-type branched-subunit amino acid transport system permease subunit</fullName>
    </submittedName>
</protein>